<protein>
    <submittedName>
        <fullName evidence="1">Uncharacterized protein</fullName>
    </submittedName>
</protein>
<dbReference type="Proteomes" id="UP000190306">
    <property type="component" value="Chromosome"/>
</dbReference>
<reference evidence="1 2" key="1">
    <citation type="submission" date="2015-07" db="EMBL/GenBank/DDBJ databases">
        <title>Draft Genome Sequence of Streptomyces antibioticus, IMRU 3720 reveals insights in the evolution of actinomycin biosynthetic gene clusters in Streptomyces.</title>
        <authorList>
            <person name="Crnovcic I."/>
            <person name="Ruckert C."/>
            <person name="Kalinowksi J."/>
            <person name="Keller U."/>
        </authorList>
    </citation>
    <scope>NUCLEOTIDE SEQUENCE [LARGE SCALE GENOMIC DNA]</scope>
    <source>
        <strain evidence="1 2">DSM 41481</strain>
    </source>
</reference>
<accession>A0ABX3LBX3</accession>
<dbReference type="EMBL" id="LHQL01000014">
    <property type="protein sequence ID" value="OOQ47936.1"/>
    <property type="molecule type" value="Genomic_DNA"/>
</dbReference>
<proteinExistence type="predicted"/>
<evidence type="ECO:0000313" key="1">
    <source>
        <dbReference type="EMBL" id="OOQ47936.1"/>
    </source>
</evidence>
<organism evidence="1 2">
    <name type="scientific">Streptomyces antibioticus</name>
    <dbReference type="NCBI Taxonomy" id="1890"/>
    <lineage>
        <taxon>Bacteria</taxon>
        <taxon>Bacillati</taxon>
        <taxon>Actinomycetota</taxon>
        <taxon>Actinomycetes</taxon>
        <taxon>Kitasatosporales</taxon>
        <taxon>Streptomycetaceae</taxon>
        <taxon>Streptomyces</taxon>
    </lineage>
</organism>
<keyword evidence="2" id="KW-1185">Reference proteome</keyword>
<evidence type="ECO:0000313" key="2">
    <source>
        <dbReference type="Proteomes" id="UP000190306"/>
    </source>
</evidence>
<comment type="caution">
    <text evidence="1">The sequence shown here is derived from an EMBL/GenBank/DDBJ whole genome shotgun (WGS) entry which is preliminary data.</text>
</comment>
<name>A0ABX3LBX3_STRAT</name>
<gene>
    <name evidence="1" type="ORF">AFM16_35445</name>
</gene>
<sequence>MRRAAAWATAEVYQTVVVDGVLPTVGGGVGGGLVVRVGATVVGGTGTVDTGPVGVGRGTSVAVAEAERVSVGRVVTGGFGGLGGFGGWVVLGGRTDEADGRTGADVVRGAAEGRVEGGFGVVAPAVARSLGRAVGRPVVAAPVGVPEGRDSVALGRAVLDVSGLAVADGGG</sequence>